<dbReference type="EMBL" id="JBGBPQ010000015">
    <property type="protein sequence ID" value="KAL1510230.1"/>
    <property type="molecule type" value="Genomic_DNA"/>
</dbReference>
<evidence type="ECO:0000256" key="6">
    <source>
        <dbReference type="ARBA" id="ARBA00023002"/>
    </source>
</evidence>
<feature type="domain" description="Acyl-CoA dehydrogenase/oxidase N-terminal" evidence="10">
    <location>
        <begin position="26"/>
        <end position="137"/>
    </location>
</feature>
<keyword evidence="4 7" id="KW-0285">Flavoprotein</keyword>
<sequence length="454" mass="50327">MELAAFDELKAKLWAFMHAHIYPNEREFAAQCREMARRSDEWTCPPLMLELQRKARQLGLWNLFLPVDSAAAAGVKGGGLTNRQYAEVCEILGTSSHAEFAAQATNCTSPDTGNMETLARYGSPEQRERWLLPLLEGRIRSCFAMTEPAVASSDATNIGISIERDSAAGEYVINGSKWWITGAGSLHCKIMILMGKTDAKAPLHRQQSQILVPMDTPGITLLRPLKAFGDDDAPKGHMEIQFDNVRVPFENVLLGEGRGFEISQGRLGPGRIHHCMRIIGQAERSLALMCKRISERRAFGKRLSEFDTILQDVANSRIELEACRLLIFRAAEMMDSHGNADARTRQYLAMVKAHVPRTCQTLVDRCIQAAHGALGVSEDTPLFAAFAGARALRIADGPDEVHLLTTAKIELKIQKHSPLASLGYYQADRTQVFRRSTDPISEEAQQRLDAASKL</sequence>
<dbReference type="AlphaFoldDB" id="A0AB34J110"/>
<dbReference type="Pfam" id="PF00441">
    <property type="entry name" value="Acyl-CoA_dh_1"/>
    <property type="match status" value="1"/>
</dbReference>
<accession>A0AB34J110</accession>
<evidence type="ECO:0000259" key="8">
    <source>
        <dbReference type="Pfam" id="PF00441"/>
    </source>
</evidence>
<evidence type="ECO:0000256" key="7">
    <source>
        <dbReference type="RuleBase" id="RU362125"/>
    </source>
</evidence>
<dbReference type="Pfam" id="PF02770">
    <property type="entry name" value="Acyl-CoA_dh_M"/>
    <property type="match status" value="1"/>
</dbReference>
<keyword evidence="12" id="KW-1185">Reference proteome</keyword>
<dbReference type="FunFam" id="2.40.110.10:FF:000002">
    <property type="entry name" value="Acyl-CoA dehydrogenase fadE12"/>
    <property type="match status" value="1"/>
</dbReference>
<dbReference type="InterPro" id="IPR036250">
    <property type="entry name" value="AcylCo_DH-like_C"/>
</dbReference>
<organism evidence="11 12">
    <name type="scientific">Prymnesium parvum</name>
    <name type="common">Toxic golden alga</name>
    <dbReference type="NCBI Taxonomy" id="97485"/>
    <lineage>
        <taxon>Eukaryota</taxon>
        <taxon>Haptista</taxon>
        <taxon>Haptophyta</taxon>
        <taxon>Prymnesiophyceae</taxon>
        <taxon>Prymnesiales</taxon>
        <taxon>Prymnesiaceae</taxon>
        <taxon>Prymnesium</taxon>
    </lineage>
</organism>
<evidence type="ECO:0000256" key="4">
    <source>
        <dbReference type="ARBA" id="ARBA00022630"/>
    </source>
</evidence>
<reference evidence="11 12" key="1">
    <citation type="journal article" date="2024" name="Science">
        <title>Giant polyketide synthase enzymes in the biosynthesis of giant marine polyether toxins.</title>
        <authorList>
            <person name="Fallon T.R."/>
            <person name="Shende V.V."/>
            <person name="Wierzbicki I.H."/>
            <person name="Pendleton A.L."/>
            <person name="Watervoot N.F."/>
            <person name="Auber R.P."/>
            <person name="Gonzalez D.J."/>
            <person name="Wisecaver J.H."/>
            <person name="Moore B.S."/>
        </authorList>
    </citation>
    <scope>NUCLEOTIDE SEQUENCE [LARGE SCALE GENOMIC DNA]</scope>
    <source>
        <strain evidence="11 12">12B1</strain>
    </source>
</reference>
<dbReference type="PANTHER" id="PTHR48083">
    <property type="entry name" value="MEDIUM-CHAIN SPECIFIC ACYL-COA DEHYDROGENASE, MITOCHONDRIAL-RELATED"/>
    <property type="match status" value="1"/>
</dbReference>
<dbReference type="GO" id="GO:0003995">
    <property type="term" value="F:acyl-CoA dehydrogenase activity"/>
    <property type="evidence" value="ECO:0007669"/>
    <property type="project" value="TreeGrafter"/>
</dbReference>
<keyword evidence="5 7" id="KW-0274">FAD</keyword>
<dbReference type="InterPro" id="IPR009075">
    <property type="entry name" value="AcylCo_DH/oxidase_C"/>
</dbReference>
<evidence type="ECO:0008006" key="13">
    <source>
        <dbReference type="Google" id="ProtNLM"/>
    </source>
</evidence>
<dbReference type="GO" id="GO:0033539">
    <property type="term" value="P:fatty acid beta-oxidation using acyl-CoA dehydrogenase"/>
    <property type="evidence" value="ECO:0007669"/>
    <property type="project" value="TreeGrafter"/>
</dbReference>
<dbReference type="GO" id="GO:0050660">
    <property type="term" value="F:flavin adenine dinucleotide binding"/>
    <property type="evidence" value="ECO:0007669"/>
    <property type="project" value="InterPro"/>
</dbReference>
<proteinExistence type="inferred from homology"/>
<dbReference type="SUPFAM" id="SSF56645">
    <property type="entry name" value="Acyl-CoA dehydrogenase NM domain-like"/>
    <property type="match status" value="1"/>
</dbReference>
<dbReference type="Gene3D" id="1.10.540.10">
    <property type="entry name" value="Acyl-CoA dehydrogenase/oxidase, N-terminal domain"/>
    <property type="match status" value="1"/>
</dbReference>
<dbReference type="Pfam" id="PF02771">
    <property type="entry name" value="Acyl-CoA_dh_N"/>
    <property type="match status" value="1"/>
</dbReference>
<comment type="cofactor">
    <cofactor evidence="1 7">
        <name>FAD</name>
        <dbReference type="ChEBI" id="CHEBI:57692"/>
    </cofactor>
</comment>
<dbReference type="Gene3D" id="1.20.140.10">
    <property type="entry name" value="Butyryl-CoA Dehydrogenase, subunit A, domain 3"/>
    <property type="match status" value="1"/>
</dbReference>
<protein>
    <recommendedName>
        <fullName evidence="13">Acyl-CoA dehydrogenase</fullName>
    </recommendedName>
</protein>
<comment type="similarity">
    <text evidence="2 7">Belongs to the acyl-CoA dehydrogenase family.</text>
</comment>
<dbReference type="Gene3D" id="2.40.110.10">
    <property type="entry name" value="Butyryl-CoA Dehydrogenase, subunit A, domain 2"/>
    <property type="match status" value="1"/>
</dbReference>
<name>A0AB34J110_PRYPA</name>
<dbReference type="GO" id="GO:0005737">
    <property type="term" value="C:cytoplasm"/>
    <property type="evidence" value="ECO:0007669"/>
    <property type="project" value="TreeGrafter"/>
</dbReference>
<feature type="domain" description="Acyl-CoA dehydrogenase/oxidase C-terminal" evidence="8">
    <location>
        <begin position="257"/>
        <end position="408"/>
    </location>
</feature>
<evidence type="ECO:0000256" key="5">
    <source>
        <dbReference type="ARBA" id="ARBA00022827"/>
    </source>
</evidence>
<dbReference type="InterPro" id="IPR006091">
    <property type="entry name" value="Acyl-CoA_Oxase/DH_mid-dom"/>
</dbReference>
<dbReference type="InterPro" id="IPR046373">
    <property type="entry name" value="Acyl-CoA_Oxase/DH_mid-dom_sf"/>
</dbReference>
<dbReference type="InterPro" id="IPR009100">
    <property type="entry name" value="AcylCoA_DH/oxidase_NM_dom_sf"/>
</dbReference>
<dbReference type="Proteomes" id="UP001515480">
    <property type="component" value="Unassembled WGS sequence"/>
</dbReference>
<evidence type="ECO:0000313" key="12">
    <source>
        <dbReference type="Proteomes" id="UP001515480"/>
    </source>
</evidence>
<feature type="domain" description="Acyl-CoA oxidase/dehydrogenase middle" evidence="9">
    <location>
        <begin position="142"/>
        <end position="245"/>
    </location>
</feature>
<dbReference type="InterPro" id="IPR050741">
    <property type="entry name" value="Acyl-CoA_dehydrogenase"/>
</dbReference>
<gene>
    <name evidence="11" type="ORF">AB1Y20_006556</name>
</gene>
<evidence type="ECO:0000256" key="2">
    <source>
        <dbReference type="ARBA" id="ARBA00009347"/>
    </source>
</evidence>
<evidence type="ECO:0000259" key="9">
    <source>
        <dbReference type="Pfam" id="PF02770"/>
    </source>
</evidence>
<dbReference type="PANTHER" id="PTHR48083:SF13">
    <property type="entry name" value="ACYL-COA DEHYDROGENASE FAMILY MEMBER 11"/>
    <property type="match status" value="1"/>
</dbReference>
<keyword evidence="6 7" id="KW-0560">Oxidoreductase</keyword>
<comment type="subunit">
    <text evidence="3">Homodimer.</text>
</comment>
<evidence type="ECO:0000256" key="3">
    <source>
        <dbReference type="ARBA" id="ARBA00011738"/>
    </source>
</evidence>
<comment type="caution">
    <text evidence="11">The sequence shown here is derived from an EMBL/GenBank/DDBJ whole genome shotgun (WGS) entry which is preliminary data.</text>
</comment>
<dbReference type="SUPFAM" id="SSF47203">
    <property type="entry name" value="Acyl-CoA dehydrogenase C-terminal domain-like"/>
    <property type="match status" value="1"/>
</dbReference>
<dbReference type="InterPro" id="IPR013786">
    <property type="entry name" value="AcylCoA_DH/ox_N"/>
</dbReference>
<evidence type="ECO:0000313" key="11">
    <source>
        <dbReference type="EMBL" id="KAL1510230.1"/>
    </source>
</evidence>
<evidence type="ECO:0000259" key="10">
    <source>
        <dbReference type="Pfam" id="PF02771"/>
    </source>
</evidence>
<dbReference type="InterPro" id="IPR037069">
    <property type="entry name" value="AcylCoA_DH/ox_N_sf"/>
</dbReference>
<evidence type="ECO:0000256" key="1">
    <source>
        <dbReference type="ARBA" id="ARBA00001974"/>
    </source>
</evidence>